<reference evidence="2 3" key="1">
    <citation type="submission" date="2019-10" db="EMBL/GenBank/DDBJ databases">
        <authorList>
            <person name="Palmer J.M."/>
        </authorList>
    </citation>
    <scope>NUCLEOTIDE SEQUENCE [LARGE SCALE GENOMIC DNA]</scope>
    <source>
        <strain evidence="2 3">TWF506</strain>
    </source>
</reference>
<dbReference type="InterPro" id="IPR001810">
    <property type="entry name" value="F-box_dom"/>
</dbReference>
<keyword evidence="3" id="KW-1185">Reference proteome</keyword>
<feature type="domain" description="F-box" evidence="1">
    <location>
        <begin position="20"/>
        <end position="56"/>
    </location>
</feature>
<name>A0AAN8RRI2_9PEZI</name>
<dbReference type="EMBL" id="JAVHJM010000010">
    <property type="protein sequence ID" value="KAK6504293.1"/>
    <property type="molecule type" value="Genomic_DNA"/>
</dbReference>
<proteinExistence type="predicted"/>
<dbReference type="Pfam" id="PF00646">
    <property type="entry name" value="F-box"/>
    <property type="match status" value="1"/>
</dbReference>
<dbReference type="Proteomes" id="UP001307849">
    <property type="component" value="Unassembled WGS sequence"/>
</dbReference>
<dbReference type="InterPro" id="IPR036047">
    <property type="entry name" value="F-box-like_dom_sf"/>
</dbReference>
<dbReference type="SUPFAM" id="SSF81383">
    <property type="entry name" value="F-box domain"/>
    <property type="match status" value="1"/>
</dbReference>
<evidence type="ECO:0000313" key="2">
    <source>
        <dbReference type="EMBL" id="KAK6504293.1"/>
    </source>
</evidence>
<protein>
    <recommendedName>
        <fullName evidence="1">F-box domain-containing protein</fullName>
    </recommendedName>
</protein>
<organism evidence="2 3">
    <name type="scientific">Arthrobotrys conoides</name>
    <dbReference type="NCBI Taxonomy" id="74498"/>
    <lineage>
        <taxon>Eukaryota</taxon>
        <taxon>Fungi</taxon>
        <taxon>Dikarya</taxon>
        <taxon>Ascomycota</taxon>
        <taxon>Pezizomycotina</taxon>
        <taxon>Orbiliomycetes</taxon>
        <taxon>Orbiliales</taxon>
        <taxon>Orbiliaceae</taxon>
        <taxon>Arthrobotrys</taxon>
    </lineage>
</organism>
<gene>
    <name evidence="2" type="ORF">TWF506_002497</name>
</gene>
<accession>A0AAN8RRI2</accession>
<comment type="caution">
    <text evidence="2">The sequence shown here is derived from an EMBL/GenBank/DDBJ whole genome shotgun (WGS) entry which is preliminary data.</text>
</comment>
<evidence type="ECO:0000259" key="1">
    <source>
        <dbReference type="Pfam" id="PF00646"/>
    </source>
</evidence>
<evidence type="ECO:0000313" key="3">
    <source>
        <dbReference type="Proteomes" id="UP001307849"/>
    </source>
</evidence>
<dbReference type="AlphaFoldDB" id="A0AAN8RRI2"/>
<sequence>MARSGLRSSKYKELSMWDKLHSLPIDIQIEILSYLDLECQIAAATSCPSWATLLLSFFSLQIPRRFPEIHEATGFRNISALLDSGRENRYIKINCEYGTIYAYFFIESRSRGRGVKFDDKGYLNLPSIARENDLSNCPLIYDMIFPAREFIIKNPPKTTMTASGKINFNKPINRVSRKPLVAFFTLLDMQLPVPKEKSQYAHRLWDPRVVGWKEKRFKFNLYKKATVVDLAQVGLDMLWHENWRGCLPRKDGVYQLLVYL</sequence>